<organism evidence="1">
    <name type="scientific">Spongospora subterranea</name>
    <dbReference type="NCBI Taxonomy" id="70186"/>
    <lineage>
        <taxon>Eukaryota</taxon>
        <taxon>Sar</taxon>
        <taxon>Rhizaria</taxon>
        <taxon>Endomyxa</taxon>
        <taxon>Phytomyxea</taxon>
        <taxon>Plasmodiophorida</taxon>
        <taxon>Plasmodiophoridae</taxon>
        <taxon>Spongospora</taxon>
    </lineage>
</organism>
<accession>A0A0H5R4J8</accession>
<sequence length="130" mass="14897">DLFFLNEIAKCIILWEDQDSAFLGQFRHGISDYVLPPNDFTDAEEAEKLASDPSSLNKLSNCQLFGIHQLLLDDFQLFGDRPDSIAETCKLSNEYFSLHILQLLNLLIHFRNIDRRSAGLDARSRFFQSG</sequence>
<proteinExistence type="predicted"/>
<dbReference type="EMBL" id="HACM01008621">
    <property type="protein sequence ID" value="CRZ09063.1"/>
    <property type="molecule type" value="Transcribed_RNA"/>
</dbReference>
<feature type="non-terminal residue" evidence="1">
    <location>
        <position position="1"/>
    </location>
</feature>
<protein>
    <submittedName>
        <fullName evidence="1">Uncharacterized protein</fullName>
    </submittedName>
</protein>
<dbReference type="AlphaFoldDB" id="A0A0H5R4J8"/>
<evidence type="ECO:0000313" key="1">
    <source>
        <dbReference type="EMBL" id="CRZ09063.1"/>
    </source>
</evidence>
<name>A0A0H5R4J8_9EUKA</name>
<reference evidence="1" key="1">
    <citation type="submission" date="2015-04" db="EMBL/GenBank/DDBJ databases">
        <title>The genome sequence of the plant pathogenic Rhizarian Plasmodiophora brassicae reveals insights in its biotrophic life cycle and the origin of chitin synthesis.</title>
        <authorList>
            <person name="Schwelm A."/>
            <person name="Fogelqvist J."/>
            <person name="Knaust A."/>
            <person name="Julke S."/>
            <person name="Lilja T."/>
            <person name="Dhandapani V."/>
            <person name="Bonilla-Rosso G."/>
            <person name="Karlsson M."/>
            <person name="Shevchenko A."/>
            <person name="Choi S.R."/>
            <person name="Kim H.G."/>
            <person name="Park J.Y."/>
            <person name="Lim Y.P."/>
            <person name="Ludwig-Muller J."/>
            <person name="Dixelius C."/>
        </authorList>
    </citation>
    <scope>NUCLEOTIDE SEQUENCE</scope>
    <source>
        <tissue evidence="1">Potato root galls</tissue>
    </source>
</reference>